<dbReference type="Proteomes" id="UP001498771">
    <property type="component" value="Unassembled WGS sequence"/>
</dbReference>
<comment type="caution">
    <text evidence="16">Lacks conserved residue(s) required for the propagation of feature annotation.</text>
</comment>
<comment type="pathway">
    <text evidence="3">Lipid metabolism.</text>
</comment>
<protein>
    <recommendedName>
        <fullName evidence="5 16">Diacylglycerol O-acyltransferase</fullName>
        <ecNumber evidence="5 16">2.3.1.20</ecNumber>
    </recommendedName>
</protein>
<feature type="compositionally biased region" description="Polar residues" evidence="17">
    <location>
        <begin position="1"/>
        <end position="17"/>
    </location>
</feature>
<evidence type="ECO:0000256" key="11">
    <source>
        <dbReference type="ARBA" id="ARBA00022989"/>
    </source>
</evidence>
<dbReference type="InterPro" id="IPR007130">
    <property type="entry name" value="DAGAT"/>
</dbReference>
<evidence type="ECO:0000256" key="13">
    <source>
        <dbReference type="ARBA" id="ARBA00023136"/>
    </source>
</evidence>
<evidence type="ECO:0000256" key="8">
    <source>
        <dbReference type="ARBA" id="ARBA00022692"/>
    </source>
</evidence>
<evidence type="ECO:0000256" key="6">
    <source>
        <dbReference type="ARBA" id="ARBA00022516"/>
    </source>
</evidence>
<dbReference type="PANTHER" id="PTHR12317:SF0">
    <property type="entry name" value="ACYLTRANSFERASE"/>
    <property type="match status" value="1"/>
</dbReference>
<keyword evidence="7" id="KW-0808">Transferase</keyword>
<dbReference type="CDD" id="cd07987">
    <property type="entry name" value="LPLAT_MGAT-like"/>
    <property type="match status" value="1"/>
</dbReference>
<dbReference type="EC" id="2.3.1.20" evidence="5 16"/>
<organism evidence="18 19">
    <name type="scientific">Myxozyma melibiosi</name>
    <dbReference type="NCBI Taxonomy" id="54550"/>
    <lineage>
        <taxon>Eukaryota</taxon>
        <taxon>Fungi</taxon>
        <taxon>Dikarya</taxon>
        <taxon>Ascomycota</taxon>
        <taxon>Saccharomycotina</taxon>
        <taxon>Lipomycetes</taxon>
        <taxon>Lipomycetales</taxon>
        <taxon>Lipomycetaceae</taxon>
        <taxon>Myxozyma</taxon>
    </lineage>
</organism>
<evidence type="ECO:0000256" key="17">
    <source>
        <dbReference type="SAM" id="MobiDB-lite"/>
    </source>
</evidence>
<feature type="transmembrane region" description="Helical" evidence="16">
    <location>
        <begin position="64"/>
        <end position="87"/>
    </location>
</feature>
<name>A0ABR1F5D0_9ASCO</name>
<comment type="similarity">
    <text evidence="4 16">Belongs to the diacylglycerol acyltransferase family.</text>
</comment>
<dbReference type="Pfam" id="PF03982">
    <property type="entry name" value="DAGAT"/>
    <property type="match status" value="2"/>
</dbReference>
<gene>
    <name evidence="18" type="ORF">BZA70DRAFT_168261</name>
</gene>
<comment type="function">
    <text evidence="16">Catalyzes the terminal and only committed step in triacylglycerol synthesis by using diacylglycerol and fatty acyl CoA as substrates.</text>
</comment>
<dbReference type="GO" id="GO:0016746">
    <property type="term" value="F:acyltransferase activity"/>
    <property type="evidence" value="ECO:0007669"/>
    <property type="project" value="UniProtKB-KW"/>
</dbReference>
<keyword evidence="12 16" id="KW-0443">Lipid metabolism</keyword>
<comment type="subcellular location">
    <subcellularLocation>
        <location evidence="1 16">Endoplasmic reticulum membrane</location>
        <topology evidence="1 16">Multi-pass membrane protein</topology>
    </subcellularLocation>
</comment>
<feature type="region of interest" description="Disordered" evidence="17">
    <location>
        <begin position="159"/>
        <end position="190"/>
    </location>
</feature>
<evidence type="ECO:0000256" key="10">
    <source>
        <dbReference type="ARBA" id="ARBA00022824"/>
    </source>
</evidence>
<accession>A0ABR1F5D0</accession>
<evidence type="ECO:0000256" key="4">
    <source>
        <dbReference type="ARBA" id="ARBA00005420"/>
    </source>
</evidence>
<feature type="compositionally biased region" description="Low complexity" evidence="17">
    <location>
        <begin position="169"/>
        <end position="189"/>
    </location>
</feature>
<evidence type="ECO:0000256" key="9">
    <source>
        <dbReference type="ARBA" id="ARBA00022798"/>
    </source>
</evidence>
<keyword evidence="6 16" id="KW-0444">Lipid biosynthesis</keyword>
<evidence type="ECO:0000256" key="2">
    <source>
        <dbReference type="ARBA" id="ARBA00004771"/>
    </source>
</evidence>
<keyword evidence="8 16" id="KW-0812">Transmembrane</keyword>
<comment type="catalytic activity">
    <reaction evidence="15 16">
        <text>an acyl-CoA + a 1,2-diacyl-sn-glycerol = a triacyl-sn-glycerol + CoA</text>
        <dbReference type="Rhea" id="RHEA:10868"/>
        <dbReference type="ChEBI" id="CHEBI:17815"/>
        <dbReference type="ChEBI" id="CHEBI:57287"/>
        <dbReference type="ChEBI" id="CHEBI:58342"/>
        <dbReference type="ChEBI" id="CHEBI:64615"/>
        <dbReference type="EC" id="2.3.1.20"/>
    </reaction>
</comment>
<evidence type="ECO:0000256" key="15">
    <source>
        <dbReference type="ARBA" id="ARBA00048109"/>
    </source>
</evidence>
<proteinExistence type="inferred from homology"/>
<dbReference type="RefSeq" id="XP_064768040.1">
    <property type="nucleotide sequence ID" value="XM_064909851.1"/>
</dbReference>
<dbReference type="PANTHER" id="PTHR12317">
    <property type="entry name" value="DIACYLGLYCEROL O-ACYLTRANSFERASE"/>
    <property type="match status" value="1"/>
</dbReference>
<evidence type="ECO:0000256" key="7">
    <source>
        <dbReference type="ARBA" id="ARBA00022679"/>
    </source>
</evidence>
<evidence type="ECO:0000313" key="19">
    <source>
        <dbReference type="Proteomes" id="UP001498771"/>
    </source>
</evidence>
<evidence type="ECO:0000256" key="12">
    <source>
        <dbReference type="ARBA" id="ARBA00023098"/>
    </source>
</evidence>
<evidence type="ECO:0000256" key="3">
    <source>
        <dbReference type="ARBA" id="ARBA00005189"/>
    </source>
</evidence>
<keyword evidence="10 16" id="KW-0256">Endoplasmic reticulum</keyword>
<comment type="caution">
    <text evidence="18">The sequence shown here is derived from an EMBL/GenBank/DDBJ whole genome shotgun (WGS) entry which is preliminary data.</text>
</comment>
<keyword evidence="19" id="KW-1185">Reference proteome</keyword>
<evidence type="ECO:0000256" key="14">
    <source>
        <dbReference type="ARBA" id="ARBA00023315"/>
    </source>
</evidence>
<evidence type="ECO:0000256" key="5">
    <source>
        <dbReference type="ARBA" id="ARBA00013244"/>
    </source>
</evidence>
<keyword evidence="13 16" id="KW-0472">Membrane</keyword>
<keyword evidence="9" id="KW-0319">Glycerol metabolism</keyword>
<comment type="pathway">
    <text evidence="2 16">Glycerolipid metabolism; triacylglycerol biosynthesis.</text>
</comment>
<dbReference type="EMBL" id="JBBJBU010000006">
    <property type="protein sequence ID" value="KAK7205007.1"/>
    <property type="molecule type" value="Genomic_DNA"/>
</dbReference>
<keyword evidence="14 16" id="KW-0012">Acyltransferase</keyword>
<keyword evidence="11 16" id="KW-1133">Transmembrane helix</keyword>
<evidence type="ECO:0000256" key="16">
    <source>
        <dbReference type="RuleBase" id="RU367023"/>
    </source>
</evidence>
<dbReference type="GeneID" id="90035363"/>
<evidence type="ECO:0000256" key="1">
    <source>
        <dbReference type="ARBA" id="ARBA00004477"/>
    </source>
</evidence>
<reference evidence="18 19" key="1">
    <citation type="submission" date="2024-03" db="EMBL/GenBank/DDBJ databases">
        <title>Genome-scale model development and genomic sequencing of the oleaginous clade Lipomyces.</title>
        <authorList>
            <consortium name="Lawrence Berkeley National Laboratory"/>
            <person name="Czajka J.J."/>
            <person name="Han Y."/>
            <person name="Kim J."/>
            <person name="Mondo S.J."/>
            <person name="Hofstad B.A."/>
            <person name="Robles A."/>
            <person name="Haridas S."/>
            <person name="Riley R."/>
            <person name="LaButti K."/>
            <person name="Pangilinan J."/>
            <person name="Andreopoulos W."/>
            <person name="Lipzen A."/>
            <person name="Yan J."/>
            <person name="Wang M."/>
            <person name="Ng V."/>
            <person name="Grigoriev I.V."/>
            <person name="Spatafora J.W."/>
            <person name="Magnuson J.K."/>
            <person name="Baker S.E."/>
            <person name="Pomraning K.R."/>
        </authorList>
    </citation>
    <scope>NUCLEOTIDE SEQUENCE [LARGE SCALE GENOMIC DNA]</scope>
    <source>
        <strain evidence="18 19">Phaff 52-87</strain>
    </source>
</reference>
<evidence type="ECO:0000313" key="18">
    <source>
        <dbReference type="EMBL" id="KAK7205007.1"/>
    </source>
</evidence>
<feature type="region of interest" description="Disordered" evidence="17">
    <location>
        <begin position="1"/>
        <end position="23"/>
    </location>
</feature>
<sequence>MADQISKAQANGDGSKSASKKPRNLDRCAPRRIHFAPLNIPLEQRLQTLAVLCHTIAIPFCLGLFFLCVAFPPFWPFVIAYVIWIFWFDKCPENGEIQTRRSPLVRRMPLFRLYCNYFPITIHREVELQPTFPSQLRESSSALERWIAKLLRISDKVIDDPSEGESDESSSSSPANGDGSSSASESTSSLAPEMGPRYVFGYHPHGIVSLGAFGAIGSEGAGWEKLFPGIPVSLLTLETNFRLPFYRDYLLSLGIASVSRRSCSSLLKHNQSICIVVGGAGESLYAEPGRLDLVLRKRRGFVRLAMQDVPAVDAPPTCLVPILSFGENDVYEQVVGEHSSLLYKCQTFVKKVAGFTVPLLHGRGVFNYDWGLMPYRRPITLVVGKPIPVPYVAHPTEAEIAVYHDLYEQELLRLWKTYKSKYQVDYKGKGMENIELKIVE</sequence>